<proteinExistence type="predicted"/>
<evidence type="ECO:0000313" key="1">
    <source>
        <dbReference type="EMBL" id="DAG01714.1"/>
    </source>
</evidence>
<accession>A0A8S5V4N5</accession>
<protein>
    <submittedName>
        <fullName evidence="1">Uncharacterized protein</fullName>
    </submittedName>
</protein>
<reference evidence="1" key="1">
    <citation type="journal article" date="2021" name="Proc. Natl. Acad. Sci. U.S.A.">
        <title>A Catalog of Tens of Thousands of Viruses from Human Metagenomes Reveals Hidden Associations with Chronic Diseases.</title>
        <authorList>
            <person name="Tisza M.J."/>
            <person name="Buck C.B."/>
        </authorList>
    </citation>
    <scope>NUCLEOTIDE SEQUENCE</scope>
    <source>
        <strain evidence="1">CtSMg55</strain>
    </source>
</reference>
<dbReference type="EMBL" id="BK016197">
    <property type="protein sequence ID" value="DAG01714.1"/>
    <property type="molecule type" value="Genomic_DNA"/>
</dbReference>
<name>A0A8S5V4N5_9CAUD</name>
<organism evidence="1">
    <name type="scientific">Siphoviridae sp. ctSMg55</name>
    <dbReference type="NCBI Taxonomy" id="2825509"/>
    <lineage>
        <taxon>Viruses</taxon>
        <taxon>Duplodnaviria</taxon>
        <taxon>Heunggongvirae</taxon>
        <taxon>Uroviricota</taxon>
        <taxon>Caudoviricetes</taxon>
    </lineage>
</organism>
<sequence length="240" mass="26089">MQTVSTTYTSLLHDPLAEKEIKAVIAGTTYGHDKIVSARVSGALFESFSIGNCASRELDLEIVPQGTIPRQAKIQLFLRLVRRGDSGAVTRYSEWIPKGEFFFSQRHTDKATGWMSVTAFDAMLKAEEEWINSSYSETNFPMAASAAAADIAKRMGVTVDSRTALSSAFDVAYPVGDSGEKTMREVLAEIAVANAGNWIITDAGKLLLVPLNSIPTETNYLVTEYGYAITFGGTRILLNG</sequence>